<proteinExistence type="predicted"/>
<comment type="caution">
    <text evidence="1">The sequence shown here is derived from an EMBL/GenBank/DDBJ whole genome shotgun (WGS) entry which is preliminary data.</text>
</comment>
<reference evidence="1 2" key="1">
    <citation type="submission" date="2015-02" db="EMBL/GenBank/DDBJ databases">
        <title>Pseudomonas helleri sp. nov. and Pseudomonas weihenstephanensis sp. nov., isolated from raw cows milk.</title>
        <authorList>
            <person name="von Neubeck M."/>
            <person name="Huptas C."/>
            <person name="Wenning M."/>
            <person name="Scherer S."/>
        </authorList>
    </citation>
    <scope>NUCLEOTIDE SEQUENCE [LARGE SCALE GENOMIC DNA]</scope>
    <source>
        <strain evidence="1 2">DSM 29166</strain>
    </source>
</reference>
<dbReference type="Proteomes" id="UP000036325">
    <property type="component" value="Unassembled WGS sequence"/>
</dbReference>
<gene>
    <name evidence="1" type="ORF">TU86_19285</name>
</gene>
<evidence type="ECO:0008006" key="3">
    <source>
        <dbReference type="Google" id="ProtNLM"/>
    </source>
</evidence>
<name>A0A0J6IBT9_9PSED</name>
<dbReference type="EMBL" id="JYLF01000010">
    <property type="protein sequence ID" value="KMN12085.1"/>
    <property type="molecule type" value="Genomic_DNA"/>
</dbReference>
<organism evidence="1 2">
    <name type="scientific">Pseudomonas weihenstephanensis</name>
    <dbReference type="NCBI Taxonomy" id="1608994"/>
    <lineage>
        <taxon>Bacteria</taxon>
        <taxon>Pseudomonadati</taxon>
        <taxon>Pseudomonadota</taxon>
        <taxon>Gammaproteobacteria</taxon>
        <taxon>Pseudomonadales</taxon>
        <taxon>Pseudomonadaceae</taxon>
        <taxon>Pseudomonas</taxon>
    </lineage>
</organism>
<protein>
    <recommendedName>
        <fullName evidence="3">Integrase</fullName>
    </recommendedName>
</protein>
<evidence type="ECO:0000313" key="1">
    <source>
        <dbReference type="EMBL" id="KMN12085.1"/>
    </source>
</evidence>
<accession>A0A0J6IBT9</accession>
<dbReference type="PATRIC" id="fig|1608994.3.peg.9"/>
<evidence type="ECO:0000313" key="2">
    <source>
        <dbReference type="Proteomes" id="UP000036325"/>
    </source>
</evidence>
<dbReference type="AlphaFoldDB" id="A0A0J6IBT9"/>
<sequence>MRFNVLKSSRQCIQNCQGVRVNPMITGATQGQVGELMAYAAKLSEASWKRWLLSLGVVTGGRLNEISQLTTSDIQTLESGNLPDILQGTIS</sequence>
<dbReference type="STRING" id="1608994.TU86_19285"/>